<dbReference type="InterPro" id="IPR008983">
    <property type="entry name" value="Tumour_necrosis_fac-like_dom"/>
</dbReference>
<dbReference type="SMART" id="SM00207">
    <property type="entry name" value="TNF"/>
    <property type="match status" value="1"/>
</dbReference>
<dbReference type="Gene3D" id="2.60.120.40">
    <property type="match status" value="1"/>
</dbReference>
<dbReference type="GO" id="GO:0016020">
    <property type="term" value="C:membrane"/>
    <property type="evidence" value="ECO:0007669"/>
    <property type="project" value="InterPro"/>
</dbReference>
<organism evidence="4 5">
    <name type="scientific">Cricetulus griseus</name>
    <name type="common">Chinese hamster</name>
    <name type="synonym">Cricetulus barabensis griseus</name>
    <dbReference type="NCBI Taxonomy" id="10029"/>
    <lineage>
        <taxon>Eukaryota</taxon>
        <taxon>Metazoa</taxon>
        <taxon>Chordata</taxon>
        <taxon>Craniata</taxon>
        <taxon>Vertebrata</taxon>
        <taxon>Euteleostomi</taxon>
        <taxon>Mammalia</taxon>
        <taxon>Eutheria</taxon>
        <taxon>Euarchontoglires</taxon>
        <taxon>Glires</taxon>
        <taxon>Rodentia</taxon>
        <taxon>Myomorpha</taxon>
        <taxon>Muroidea</taxon>
        <taxon>Cricetidae</taxon>
        <taxon>Cricetinae</taxon>
        <taxon>Cricetulus</taxon>
    </lineage>
</organism>
<dbReference type="SUPFAM" id="SSF49842">
    <property type="entry name" value="TNF-like"/>
    <property type="match status" value="1"/>
</dbReference>
<gene>
    <name evidence="4" type="ORF">H671_5g14836</name>
</gene>
<comment type="similarity">
    <text evidence="1">Belongs to the tumor necrosis factor family.</text>
</comment>
<dbReference type="GO" id="GO:0042102">
    <property type="term" value="P:positive regulation of T cell proliferation"/>
    <property type="evidence" value="ECO:0007669"/>
    <property type="project" value="TreeGrafter"/>
</dbReference>
<keyword evidence="2" id="KW-1133">Transmembrane helix</keyword>
<accession>A0A061I0B0</accession>
<proteinExistence type="inferred from homology"/>
<evidence type="ECO:0000256" key="2">
    <source>
        <dbReference type="SAM" id="Phobius"/>
    </source>
</evidence>
<keyword evidence="2" id="KW-0472">Membrane</keyword>
<dbReference type="GO" id="GO:0005615">
    <property type="term" value="C:extracellular space"/>
    <property type="evidence" value="ECO:0007669"/>
    <property type="project" value="TreeGrafter"/>
</dbReference>
<feature type="domain" description="THD" evidence="3">
    <location>
        <begin position="57"/>
        <end position="187"/>
    </location>
</feature>
<evidence type="ECO:0000313" key="4">
    <source>
        <dbReference type="EMBL" id="ERE72684.1"/>
    </source>
</evidence>
<feature type="transmembrane region" description="Helical" evidence="2">
    <location>
        <begin position="38"/>
        <end position="61"/>
    </location>
</feature>
<keyword evidence="2" id="KW-0812">Transmembrane</keyword>
<dbReference type="PROSITE" id="PS50049">
    <property type="entry name" value="THD_2"/>
    <property type="match status" value="1"/>
</dbReference>
<dbReference type="AlphaFoldDB" id="A0A061I0B0"/>
<evidence type="ECO:0000256" key="1">
    <source>
        <dbReference type="ARBA" id="ARBA00008670"/>
    </source>
</evidence>
<dbReference type="GO" id="GO:0005125">
    <property type="term" value="F:cytokine activity"/>
    <property type="evidence" value="ECO:0007669"/>
    <property type="project" value="InterPro"/>
</dbReference>
<dbReference type="GO" id="GO:0006954">
    <property type="term" value="P:inflammatory response"/>
    <property type="evidence" value="ECO:0007669"/>
    <property type="project" value="TreeGrafter"/>
</dbReference>
<dbReference type="GO" id="GO:0005164">
    <property type="term" value="F:tumor necrosis factor receptor binding"/>
    <property type="evidence" value="ECO:0007669"/>
    <property type="project" value="InterPro"/>
</dbReference>
<evidence type="ECO:0000313" key="5">
    <source>
        <dbReference type="Proteomes" id="UP000030759"/>
    </source>
</evidence>
<dbReference type="Proteomes" id="UP000030759">
    <property type="component" value="Unassembled WGS sequence"/>
</dbReference>
<dbReference type="EMBL" id="KE680310">
    <property type="protein sequence ID" value="ERE72684.1"/>
    <property type="molecule type" value="Genomic_DNA"/>
</dbReference>
<sequence length="197" mass="22315">MVQRELVMKTVKMEGERVQPLEENLENGSRPRFKWKTLSMVVSGIQGVGLLLCLVFISLHLHPSPVKHPPIQSLRAQVTRCENGRLFFSLPRNEYQTMEVKNNSIAITCDGLYLIYMKGSFFQEVKINLHFRKGRSPISMPMLNNGQRVDFTMVASLAFKDIVYLTVNAPDTSCEHLQINDGELIVVHLTPGGFCAH</sequence>
<name>A0A061I0B0_CRIGR</name>
<dbReference type="GO" id="GO:0006955">
    <property type="term" value="P:immune response"/>
    <property type="evidence" value="ECO:0007669"/>
    <property type="project" value="InterPro"/>
</dbReference>
<protein>
    <submittedName>
        <fullName evidence="4">Tumor necrosis factor ligand superfamily member 4-like protein</fullName>
    </submittedName>
</protein>
<dbReference type="InterPro" id="IPR006052">
    <property type="entry name" value="TNF_dom"/>
</dbReference>
<dbReference type="InterPro" id="IPR042338">
    <property type="entry name" value="TNFSF4"/>
</dbReference>
<dbReference type="GO" id="GO:0001819">
    <property type="term" value="P:positive regulation of cytokine production"/>
    <property type="evidence" value="ECO:0007669"/>
    <property type="project" value="TreeGrafter"/>
</dbReference>
<dbReference type="PANTHER" id="PTHR17534">
    <property type="entry name" value="OX40 LIGAND"/>
    <property type="match status" value="1"/>
</dbReference>
<reference evidence="5" key="1">
    <citation type="journal article" date="2013" name="Nat. Biotechnol.">
        <title>Chinese hamster genome sequenced from sorted chromosomes.</title>
        <authorList>
            <person name="Brinkrolf K."/>
            <person name="Rupp O."/>
            <person name="Laux H."/>
            <person name="Kollin F."/>
            <person name="Ernst W."/>
            <person name="Linke B."/>
            <person name="Kofler R."/>
            <person name="Romand S."/>
            <person name="Hesse F."/>
            <person name="Budach W.E."/>
            <person name="Galosy S."/>
            <person name="Muller D."/>
            <person name="Noll T."/>
            <person name="Wienberg J."/>
            <person name="Jostock T."/>
            <person name="Leonard M."/>
            <person name="Grillari J."/>
            <person name="Tauch A."/>
            <person name="Goesmann A."/>
            <person name="Helk B."/>
            <person name="Mott J.E."/>
            <person name="Puhler A."/>
            <person name="Borth N."/>
        </authorList>
    </citation>
    <scope>NUCLEOTIDE SEQUENCE [LARGE SCALE GENOMIC DNA]</scope>
    <source>
        <strain evidence="5">17A/GY</strain>
    </source>
</reference>
<evidence type="ECO:0000259" key="3">
    <source>
        <dbReference type="PROSITE" id="PS50049"/>
    </source>
</evidence>
<dbReference type="PANTHER" id="PTHR17534:SF4">
    <property type="entry name" value="TUMOR NECROSIS FACTOR LIGAND SUPERFAMILY MEMBER 4"/>
    <property type="match status" value="1"/>
</dbReference>